<evidence type="ECO:0000313" key="1">
    <source>
        <dbReference type="EMBL" id="KAG6958771.1"/>
    </source>
</evidence>
<comment type="caution">
    <text evidence="1">The sequence shown here is derived from an EMBL/GenBank/DDBJ whole genome shotgun (WGS) entry which is preliminary data.</text>
</comment>
<dbReference type="EMBL" id="JAENGZ010000468">
    <property type="protein sequence ID" value="KAG6958771.1"/>
    <property type="molecule type" value="Genomic_DNA"/>
</dbReference>
<dbReference type="AlphaFoldDB" id="A0A8T1UDF9"/>
<feature type="non-terminal residue" evidence="1">
    <location>
        <position position="83"/>
    </location>
</feature>
<protein>
    <submittedName>
        <fullName evidence="1">Uncharacterized protein</fullName>
    </submittedName>
</protein>
<name>A0A8T1UDF9_9STRA</name>
<organism evidence="1 2">
    <name type="scientific">Phytophthora cactorum</name>
    <dbReference type="NCBI Taxonomy" id="29920"/>
    <lineage>
        <taxon>Eukaryota</taxon>
        <taxon>Sar</taxon>
        <taxon>Stramenopiles</taxon>
        <taxon>Oomycota</taxon>
        <taxon>Peronosporomycetes</taxon>
        <taxon>Peronosporales</taxon>
        <taxon>Peronosporaceae</taxon>
        <taxon>Phytophthora</taxon>
    </lineage>
</organism>
<gene>
    <name evidence="1" type="ORF">JG687_00009192</name>
</gene>
<reference evidence="1" key="1">
    <citation type="submission" date="2021-01" db="EMBL/GenBank/DDBJ databases">
        <title>Phytophthora aleatoria, a newly-described species from Pinus radiata is distinct from Phytophthora cactorum isolates based on comparative genomics.</title>
        <authorList>
            <person name="Mcdougal R."/>
            <person name="Panda P."/>
            <person name="Williams N."/>
            <person name="Studholme D.J."/>
        </authorList>
    </citation>
    <scope>NUCLEOTIDE SEQUENCE</scope>
    <source>
        <strain evidence="1">NZFS 3830</strain>
    </source>
</reference>
<sequence length="83" mass="9547">LNSFWYLNERERDPDREARRGLTSSMSSANGQTITVCGNVFRYVMLLQPDPLEIAPLVETIGRGSYGTVRRARLRIKYGRTLR</sequence>
<accession>A0A8T1UDF9</accession>
<proteinExistence type="predicted"/>
<evidence type="ECO:0000313" key="2">
    <source>
        <dbReference type="Proteomes" id="UP000688947"/>
    </source>
</evidence>
<dbReference type="Proteomes" id="UP000688947">
    <property type="component" value="Unassembled WGS sequence"/>
</dbReference>